<dbReference type="InterPro" id="IPR051908">
    <property type="entry name" value="Ribosomal_N-acetyltransferase"/>
</dbReference>
<organism evidence="3 4">
    <name type="scientific">Glutamicibacter protophormiae</name>
    <name type="common">Brevibacterium protophormiae</name>
    <dbReference type="NCBI Taxonomy" id="37930"/>
    <lineage>
        <taxon>Bacteria</taxon>
        <taxon>Bacillati</taxon>
        <taxon>Actinomycetota</taxon>
        <taxon>Actinomycetes</taxon>
        <taxon>Micrococcales</taxon>
        <taxon>Micrococcaceae</taxon>
        <taxon>Glutamicibacter</taxon>
    </lineage>
</organism>
<dbReference type="PANTHER" id="PTHR43441">
    <property type="entry name" value="RIBOSOMAL-PROTEIN-SERINE ACETYLTRANSFERASE"/>
    <property type="match status" value="1"/>
</dbReference>
<dbReference type="SUPFAM" id="SSF55729">
    <property type="entry name" value="Acyl-CoA N-acyltransferases (Nat)"/>
    <property type="match status" value="1"/>
</dbReference>
<sequence>MSMQSWRYAASRNADGEGNISWNVRELYESDPGKPPAYTANAMGPFGETLQELRHDLRLMYADVLREDLPILDLTGGEPVLVAAAPQAEAPGGGRGGAGQDPAGEAQASLRRLRASDAGDVLRAFAPGTGMERQGSVGSPREAERYVAALLEPGSNRHPWAVVLQDRLVGLVCVNADAANRSGWFWYWMASETRGRGWTSRAAAAVANWALTALELERLELGHRVDNPASGGVARAAGFIREGTERAKFPIDGQRIDVATYGRLATDPWPGVAGLAFSEEA</sequence>
<dbReference type="PROSITE" id="PS51186">
    <property type="entry name" value="GNAT"/>
    <property type="match status" value="1"/>
</dbReference>
<name>A0ABS4XV64_GLUPR</name>
<feature type="domain" description="N-acetyltransferase" evidence="2">
    <location>
        <begin position="108"/>
        <end position="267"/>
    </location>
</feature>
<evidence type="ECO:0000313" key="4">
    <source>
        <dbReference type="Proteomes" id="UP001195422"/>
    </source>
</evidence>
<evidence type="ECO:0000256" key="1">
    <source>
        <dbReference type="SAM" id="MobiDB-lite"/>
    </source>
</evidence>
<evidence type="ECO:0000259" key="2">
    <source>
        <dbReference type="PROSITE" id="PS51186"/>
    </source>
</evidence>
<dbReference type="Proteomes" id="UP001195422">
    <property type="component" value="Unassembled WGS sequence"/>
</dbReference>
<reference evidence="3 4" key="1">
    <citation type="submission" date="2021-03" db="EMBL/GenBank/DDBJ databases">
        <title>Sequencing the genomes of 1000 actinobacteria strains.</title>
        <authorList>
            <person name="Klenk H.-P."/>
        </authorList>
    </citation>
    <scope>NUCLEOTIDE SEQUENCE [LARGE SCALE GENOMIC DNA]</scope>
    <source>
        <strain evidence="3 4">DSM 20168</strain>
    </source>
</reference>
<proteinExistence type="predicted"/>
<dbReference type="EMBL" id="JAGIOJ010000001">
    <property type="protein sequence ID" value="MBP2400260.1"/>
    <property type="molecule type" value="Genomic_DNA"/>
</dbReference>
<accession>A0ABS4XV64</accession>
<protein>
    <submittedName>
        <fullName evidence="3">RimJ/RimL family protein N-acetyltransferase</fullName>
    </submittedName>
</protein>
<feature type="region of interest" description="Disordered" evidence="1">
    <location>
        <begin position="88"/>
        <end position="107"/>
    </location>
</feature>
<gene>
    <name evidence="3" type="ORF">JOF39_003341</name>
</gene>
<dbReference type="RefSeq" id="WP_229777199.1">
    <property type="nucleotide sequence ID" value="NZ_BMPH01000001.1"/>
</dbReference>
<evidence type="ECO:0000313" key="3">
    <source>
        <dbReference type="EMBL" id="MBP2400260.1"/>
    </source>
</evidence>
<dbReference type="InterPro" id="IPR016181">
    <property type="entry name" value="Acyl_CoA_acyltransferase"/>
</dbReference>
<keyword evidence="4" id="KW-1185">Reference proteome</keyword>
<dbReference type="Pfam" id="PF13302">
    <property type="entry name" value="Acetyltransf_3"/>
    <property type="match status" value="1"/>
</dbReference>
<dbReference type="InterPro" id="IPR000182">
    <property type="entry name" value="GNAT_dom"/>
</dbReference>
<dbReference type="PANTHER" id="PTHR43441:SF10">
    <property type="entry name" value="ACETYLTRANSFERASE"/>
    <property type="match status" value="1"/>
</dbReference>
<dbReference type="Gene3D" id="3.40.630.30">
    <property type="match status" value="1"/>
</dbReference>
<comment type="caution">
    <text evidence="3">The sequence shown here is derived from an EMBL/GenBank/DDBJ whole genome shotgun (WGS) entry which is preliminary data.</text>
</comment>